<feature type="domain" description="WW" evidence="1">
    <location>
        <begin position="41"/>
        <end position="65"/>
    </location>
</feature>
<organism evidence="2 3">
    <name type="scientific">Datura stramonium</name>
    <name type="common">Jimsonweed</name>
    <name type="synonym">Common thornapple</name>
    <dbReference type="NCBI Taxonomy" id="4076"/>
    <lineage>
        <taxon>Eukaryota</taxon>
        <taxon>Viridiplantae</taxon>
        <taxon>Streptophyta</taxon>
        <taxon>Embryophyta</taxon>
        <taxon>Tracheophyta</taxon>
        <taxon>Spermatophyta</taxon>
        <taxon>Magnoliopsida</taxon>
        <taxon>eudicotyledons</taxon>
        <taxon>Gunneridae</taxon>
        <taxon>Pentapetalae</taxon>
        <taxon>asterids</taxon>
        <taxon>lamiids</taxon>
        <taxon>Solanales</taxon>
        <taxon>Solanaceae</taxon>
        <taxon>Solanoideae</taxon>
        <taxon>Datureae</taxon>
        <taxon>Datura</taxon>
    </lineage>
</organism>
<dbReference type="SUPFAM" id="SSF51045">
    <property type="entry name" value="WW domain"/>
    <property type="match status" value="1"/>
</dbReference>
<dbReference type="InterPro" id="IPR036020">
    <property type="entry name" value="WW_dom_sf"/>
</dbReference>
<dbReference type="Gene3D" id="2.20.70.10">
    <property type="match status" value="1"/>
</dbReference>
<protein>
    <recommendedName>
        <fullName evidence="1">WW domain-containing protein</fullName>
    </recommendedName>
</protein>
<accession>A0ABS8S5E5</accession>
<evidence type="ECO:0000313" key="3">
    <source>
        <dbReference type="Proteomes" id="UP000823775"/>
    </source>
</evidence>
<evidence type="ECO:0000259" key="1">
    <source>
        <dbReference type="Pfam" id="PF00397"/>
    </source>
</evidence>
<sequence length="131" mass="14991">MCPDLTWHPASFPRIVVEFKEEYANPSFPAAICCNLRMQIEARDPTSGVLYYYNGSSGKSQWERPIETPALVSGECSGLPEYWHEVLDESTGMQCIITLLAVYLLHVICGWRKIRLEHSELLTHSNKFELE</sequence>
<dbReference type="EMBL" id="JACEIK010000256">
    <property type="protein sequence ID" value="MCD7453536.1"/>
    <property type="molecule type" value="Genomic_DNA"/>
</dbReference>
<comment type="caution">
    <text evidence="2">The sequence shown here is derived from an EMBL/GenBank/DDBJ whole genome shotgun (WGS) entry which is preliminary data.</text>
</comment>
<reference evidence="2 3" key="1">
    <citation type="journal article" date="2021" name="BMC Genomics">
        <title>Datura genome reveals duplications of psychoactive alkaloid biosynthetic genes and high mutation rate following tissue culture.</title>
        <authorList>
            <person name="Rajewski A."/>
            <person name="Carter-House D."/>
            <person name="Stajich J."/>
            <person name="Litt A."/>
        </authorList>
    </citation>
    <scope>NUCLEOTIDE SEQUENCE [LARGE SCALE GENOMIC DNA]</scope>
    <source>
        <strain evidence="2">AR-01</strain>
    </source>
</reference>
<proteinExistence type="predicted"/>
<evidence type="ECO:0000313" key="2">
    <source>
        <dbReference type="EMBL" id="MCD7453536.1"/>
    </source>
</evidence>
<name>A0ABS8S5E5_DATST</name>
<dbReference type="CDD" id="cd00201">
    <property type="entry name" value="WW"/>
    <property type="match status" value="1"/>
</dbReference>
<dbReference type="Pfam" id="PF00397">
    <property type="entry name" value="WW"/>
    <property type="match status" value="1"/>
</dbReference>
<dbReference type="InterPro" id="IPR001202">
    <property type="entry name" value="WW_dom"/>
</dbReference>
<gene>
    <name evidence="2" type="ORF">HAX54_021271</name>
</gene>
<dbReference type="Proteomes" id="UP000823775">
    <property type="component" value="Unassembled WGS sequence"/>
</dbReference>
<keyword evidence="3" id="KW-1185">Reference proteome</keyword>